<dbReference type="SUPFAM" id="SSF47819">
    <property type="entry name" value="HRDC-like"/>
    <property type="match status" value="2"/>
</dbReference>
<evidence type="ECO:0000259" key="1">
    <source>
        <dbReference type="PROSITE" id="PS50967"/>
    </source>
</evidence>
<keyword evidence="3" id="KW-1185">Reference proteome</keyword>
<sequence length="396" mass="45344">MPESTTTKPIIQQSDLEALCERVAKSPLIGIDTEFVSEHTFYPELCLIQVATADEMAVIDPQEVDVMPFWEMLTEGKHTTILHAGREEFNFILRAVGKLPHDVFDVQIAAGLCSNEYPGAYGSVVNRFLNHKPRKGEQRTDWRKRPLTDAQIDYALEDVRYLLSLREKLIELLESRNRLSWFEAEMASWSQKVVDAQDRRDWRRTSGIGKLNSTGLAIVRELWNWRHEEAKQLDQPQKRILRDDLMVEIANRKTDNPERILGIRGLQKGLLKRKVDELAACVRRGIESPEKRNSKGRRRELPSQLNLLGQFLTPAMTTICRKAEVAASMVGTASDFREFIAHRMGYAEGDEMPKLSQGWRGELVGNLIDDLLNGKKSIRIENLRDEDPLVFDEHVG</sequence>
<dbReference type="GO" id="GO:0006139">
    <property type="term" value="P:nucleobase-containing compound metabolic process"/>
    <property type="evidence" value="ECO:0007669"/>
    <property type="project" value="InterPro"/>
</dbReference>
<proteinExistence type="predicted"/>
<reference evidence="2 3" key="1">
    <citation type="submission" date="2019-02" db="EMBL/GenBank/DDBJ databases">
        <title>Deep-cultivation of Planctomycetes and their phenomic and genomic characterization uncovers novel biology.</title>
        <authorList>
            <person name="Wiegand S."/>
            <person name="Jogler M."/>
            <person name="Boedeker C."/>
            <person name="Pinto D."/>
            <person name="Vollmers J."/>
            <person name="Rivas-Marin E."/>
            <person name="Kohn T."/>
            <person name="Peeters S.H."/>
            <person name="Heuer A."/>
            <person name="Rast P."/>
            <person name="Oberbeckmann S."/>
            <person name="Bunk B."/>
            <person name="Jeske O."/>
            <person name="Meyerdierks A."/>
            <person name="Storesund J.E."/>
            <person name="Kallscheuer N."/>
            <person name="Luecker S."/>
            <person name="Lage O.M."/>
            <person name="Pohl T."/>
            <person name="Merkel B.J."/>
            <person name="Hornburger P."/>
            <person name="Mueller R.-W."/>
            <person name="Bruemmer F."/>
            <person name="Labrenz M."/>
            <person name="Spormann A.M."/>
            <person name="Op den Camp H."/>
            <person name="Overmann J."/>
            <person name="Amann R."/>
            <person name="Jetten M.S.M."/>
            <person name="Mascher T."/>
            <person name="Medema M.H."/>
            <person name="Devos D.P."/>
            <person name="Kaster A.-K."/>
            <person name="Ovreas L."/>
            <person name="Rohde M."/>
            <person name="Galperin M.Y."/>
            <person name="Jogler C."/>
        </authorList>
    </citation>
    <scope>NUCLEOTIDE SEQUENCE [LARGE SCALE GENOMIC DNA]</scope>
    <source>
        <strain evidence="2 3">HG15A2</strain>
    </source>
</reference>
<dbReference type="InterPro" id="IPR002121">
    <property type="entry name" value="HRDC_dom"/>
</dbReference>
<dbReference type="PANTHER" id="PTHR47649:SF1">
    <property type="entry name" value="RIBONUCLEASE D"/>
    <property type="match status" value="1"/>
</dbReference>
<dbReference type="SUPFAM" id="SSF53098">
    <property type="entry name" value="Ribonuclease H-like"/>
    <property type="match status" value="1"/>
</dbReference>
<dbReference type="GO" id="GO:0000166">
    <property type="term" value="F:nucleotide binding"/>
    <property type="evidence" value="ECO:0007669"/>
    <property type="project" value="InterPro"/>
</dbReference>
<dbReference type="SMART" id="SM00474">
    <property type="entry name" value="35EXOc"/>
    <property type="match status" value="1"/>
</dbReference>
<dbReference type="Gene3D" id="3.30.420.10">
    <property type="entry name" value="Ribonuclease H-like superfamily/Ribonuclease H"/>
    <property type="match status" value="1"/>
</dbReference>
<organism evidence="2 3">
    <name type="scientific">Adhaeretor mobilis</name>
    <dbReference type="NCBI Taxonomy" id="1930276"/>
    <lineage>
        <taxon>Bacteria</taxon>
        <taxon>Pseudomonadati</taxon>
        <taxon>Planctomycetota</taxon>
        <taxon>Planctomycetia</taxon>
        <taxon>Pirellulales</taxon>
        <taxon>Lacipirellulaceae</taxon>
        <taxon>Adhaeretor</taxon>
    </lineage>
</organism>
<dbReference type="InterPro" id="IPR002562">
    <property type="entry name" value="3'-5'_exonuclease_dom"/>
</dbReference>
<dbReference type="EC" id="3.1.13.5" evidence="2"/>
<dbReference type="AlphaFoldDB" id="A0A517MY24"/>
<dbReference type="InterPro" id="IPR051086">
    <property type="entry name" value="RNase_D-like"/>
</dbReference>
<dbReference type="Gene3D" id="1.10.150.80">
    <property type="entry name" value="HRDC domain"/>
    <property type="match status" value="1"/>
</dbReference>
<dbReference type="Pfam" id="PF00570">
    <property type="entry name" value="HRDC"/>
    <property type="match status" value="1"/>
</dbReference>
<dbReference type="Pfam" id="PF01612">
    <property type="entry name" value="DNA_pol_A_exo1"/>
    <property type="match status" value="1"/>
</dbReference>
<evidence type="ECO:0000313" key="2">
    <source>
        <dbReference type="EMBL" id="QDS99780.1"/>
    </source>
</evidence>
<dbReference type="PROSITE" id="PS50967">
    <property type="entry name" value="HRDC"/>
    <property type="match status" value="1"/>
</dbReference>
<protein>
    <submittedName>
        <fullName evidence="2">Ribonuclease D</fullName>
        <ecNumber evidence="2">3.1.13.5</ecNumber>
    </submittedName>
</protein>
<name>A0A517MY24_9BACT</name>
<gene>
    <name evidence="2" type="primary">rnd</name>
    <name evidence="2" type="ORF">HG15A2_31110</name>
</gene>
<dbReference type="KEGG" id="amob:HG15A2_31110"/>
<dbReference type="GO" id="GO:0003676">
    <property type="term" value="F:nucleic acid binding"/>
    <property type="evidence" value="ECO:0007669"/>
    <property type="project" value="InterPro"/>
</dbReference>
<dbReference type="InterPro" id="IPR010997">
    <property type="entry name" value="HRDC-like_sf"/>
</dbReference>
<dbReference type="InterPro" id="IPR012337">
    <property type="entry name" value="RNaseH-like_sf"/>
</dbReference>
<dbReference type="OrthoDB" id="9800549at2"/>
<dbReference type="CDD" id="cd06142">
    <property type="entry name" value="RNaseD_exo"/>
    <property type="match status" value="1"/>
</dbReference>
<dbReference type="GO" id="GO:0033890">
    <property type="term" value="F:ribonuclease D activity"/>
    <property type="evidence" value="ECO:0007669"/>
    <property type="project" value="UniProtKB-EC"/>
</dbReference>
<dbReference type="EMBL" id="CP036263">
    <property type="protein sequence ID" value="QDS99780.1"/>
    <property type="molecule type" value="Genomic_DNA"/>
</dbReference>
<feature type="domain" description="HRDC" evidence="1">
    <location>
        <begin position="212"/>
        <end position="292"/>
    </location>
</feature>
<dbReference type="InterPro" id="IPR044876">
    <property type="entry name" value="HRDC_dom_sf"/>
</dbReference>
<dbReference type="InterPro" id="IPR036397">
    <property type="entry name" value="RNaseH_sf"/>
</dbReference>
<keyword evidence="2" id="KW-0378">Hydrolase</keyword>
<evidence type="ECO:0000313" key="3">
    <source>
        <dbReference type="Proteomes" id="UP000319852"/>
    </source>
</evidence>
<dbReference type="Proteomes" id="UP000319852">
    <property type="component" value="Chromosome"/>
</dbReference>
<dbReference type="GO" id="GO:0008408">
    <property type="term" value="F:3'-5' exonuclease activity"/>
    <property type="evidence" value="ECO:0007669"/>
    <property type="project" value="InterPro"/>
</dbReference>
<dbReference type="PANTHER" id="PTHR47649">
    <property type="entry name" value="RIBONUCLEASE D"/>
    <property type="match status" value="1"/>
</dbReference>
<dbReference type="RefSeq" id="WP_145060948.1">
    <property type="nucleotide sequence ID" value="NZ_CP036263.1"/>
</dbReference>
<accession>A0A517MY24</accession>